<evidence type="ECO:0000256" key="2">
    <source>
        <dbReference type="ARBA" id="ARBA00005170"/>
    </source>
</evidence>
<dbReference type="EC" id="4.1.1.5" evidence="4 9"/>
<dbReference type="STRING" id="1423810.FD19_GL000474"/>
<dbReference type="SUPFAM" id="SSF117856">
    <property type="entry name" value="AF0104/ALDC/Ptd012-like"/>
    <property type="match status" value="1"/>
</dbReference>
<dbReference type="Pfam" id="PF03306">
    <property type="entry name" value="AAL_decarboxy"/>
    <property type="match status" value="1"/>
</dbReference>
<comment type="pathway">
    <text evidence="2 9">Polyol metabolism; (R,R)-butane-2,3-diol biosynthesis; (R,R)-butane-2,3-diol from pyruvate: step 2/3.</text>
</comment>
<dbReference type="PANTHER" id="PTHR35524:SF1">
    <property type="entry name" value="ALPHA-ACETOLACTATE DECARBOXYLASE"/>
    <property type="match status" value="1"/>
</dbReference>
<gene>
    <name evidence="10" type="ORF">FD19_GL000474</name>
</gene>
<dbReference type="GO" id="GO:0045151">
    <property type="term" value="P:acetoin biosynthetic process"/>
    <property type="evidence" value="ECO:0007669"/>
    <property type="project" value="UniProtKB-UniRule"/>
</dbReference>
<evidence type="ECO:0000256" key="7">
    <source>
        <dbReference type="ARBA" id="ARBA00023061"/>
    </source>
</evidence>
<dbReference type="Gene3D" id="3.30.1330.80">
    <property type="entry name" value="Hypothetical protein, similar to alpha- acetolactate decarboxylase, domain 2"/>
    <property type="match status" value="2"/>
</dbReference>
<dbReference type="AlphaFoldDB" id="A0A0R2C9C9"/>
<keyword evidence="8 9" id="KW-0456">Lyase</keyword>
<dbReference type="PIRSF" id="PIRSF001332">
    <property type="entry name" value="Acetolac_decarb"/>
    <property type="match status" value="1"/>
</dbReference>
<dbReference type="PANTHER" id="PTHR35524">
    <property type="entry name" value="ALPHA-ACETOLACTATE DECARBOXYLASE"/>
    <property type="match status" value="1"/>
</dbReference>
<dbReference type="NCBIfam" id="TIGR01252">
    <property type="entry name" value="acetolac_decarb"/>
    <property type="match status" value="1"/>
</dbReference>
<proteinExistence type="inferred from homology"/>
<keyword evidence="7 9" id="KW-0005">Acetoin biosynthesis</keyword>
<dbReference type="GO" id="GO:0047605">
    <property type="term" value="F:acetolactate decarboxylase activity"/>
    <property type="evidence" value="ECO:0007669"/>
    <property type="project" value="UniProtKB-UniRule"/>
</dbReference>
<dbReference type="Proteomes" id="UP000051789">
    <property type="component" value="Unassembled WGS sequence"/>
</dbReference>
<evidence type="ECO:0000256" key="3">
    <source>
        <dbReference type="ARBA" id="ARBA00007106"/>
    </source>
</evidence>
<evidence type="ECO:0000313" key="11">
    <source>
        <dbReference type="Proteomes" id="UP000051789"/>
    </source>
</evidence>
<protein>
    <recommendedName>
        <fullName evidence="5 9">Alpha-acetolactate decarboxylase</fullName>
        <ecNumber evidence="4 9">4.1.1.5</ecNumber>
    </recommendedName>
</protein>
<name>A0A0R2C9C9_9LACO</name>
<reference evidence="10 11" key="1">
    <citation type="journal article" date="2015" name="Genome Announc.">
        <title>Expanding the biotechnology potential of lactobacilli through comparative genomics of 213 strains and associated genera.</title>
        <authorList>
            <person name="Sun Z."/>
            <person name="Harris H.M."/>
            <person name="McCann A."/>
            <person name="Guo C."/>
            <person name="Argimon S."/>
            <person name="Zhang W."/>
            <person name="Yang X."/>
            <person name="Jeffery I.B."/>
            <person name="Cooney J.C."/>
            <person name="Kagawa T.F."/>
            <person name="Liu W."/>
            <person name="Song Y."/>
            <person name="Salvetti E."/>
            <person name="Wrobel A."/>
            <person name="Rasinkangas P."/>
            <person name="Parkhill J."/>
            <person name="Rea M.C."/>
            <person name="O'Sullivan O."/>
            <person name="Ritari J."/>
            <person name="Douillard F.P."/>
            <person name="Paul Ross R."/>
            <person name="Yang R."/>
            <person name="Briner A.E."/>
            <person name="Felis G.E."/>
            <person name="de Vos W.M."/>
            <person name="Barrangou R."/>
            <person name="Klaenhammer T.R."/>
            <person name="Caufield P.W."/>
            <person name="Cui Y."/>
            <person name="Zhang H."/>
            <person name="O'Toole P.W."/>
        </authorList>
    </citation>
    <scope>NUCLEOTIDE SEQUENCE [LARGE SCALE GENOMIC DNA]</scope>
    <source>
        <strain evidence="10 11">DSM 22698</strain>
    </source>
</reference>
<comment type="catalytic activity">
    <reaction evidence="1 9">
        <text>(2S)-2-acetolactate + H(+) = (R)-acetoin + CO2</text>
        <dbReference type="Rhea" id="RHEA:21580"/>
        <dbReference type="ChEBI" id="CHEBI:15378"/>
        <dbReference type="ChEBI" id="CHEBI:15686"/>
        <dbReference type="ChEBI" id="CHEBI:16526"/>
        <dbReference type="ChEBI" id="CHEBI:58476"/>
        <dbReference type="EC" id="4.1.1.5"/>
    </reaction>
</comment>
<dbReference type="InterPro" id="IPR005128">
    <property type="entry name" value="Acetolactate_a_deCO2ase"/>
</dbReference>
<keyword evidence="6 9" id="KW-0210">Decarboxylase</keyword>
<sequence>MNFTQRECVILTHDTQTLYQHGTLALLVPGLLAGTQTVGELMHHGDTGIGTLTGLNGELIMRAGHVYQVNADGAVREVDADERVPFANVHFQDDHQVATLTGLDYAALCDQIAAAVGTQNIFYAVRLVGTFAHVQTRAVRGRTTPPFATLAATAATQSIFNAEHVEGTLSGYYSPALYGGATSPGFHLHFLSADRQFGGHVLDAQVGNATLFIQEFSDFQLHLPTTDASFRQEQFDTAQVLRDINQAEH</sequence>
<dbReference type="UniPathway" id="UPA00626">
    <property type="reaction ID" value="UER00678"/>
</dbReference>
<comment type="similarity">
    <text evidence="3 9">Belongs to the alpha-acetolactate decarboxylase family.</text>
</comment>
<dbReference type="CDD" id="cd17299">
    <property type="entry name" value="acetolactate_decarboxylase"/>
    <property type="match status" value="1"/>
</dbReference>
<evidence type="ECO:0000256" key="5">
    <source>
        <dbReference type="ARBA" id="ARBA00020164"/>
    </source>
</evidence>
<evidence type="ECO:0000256" key="9">
    <source>
        <dbReference type="PIRNR" id="PIRNR001332"/>
    </source>
</evidence>
<evidence type="ECO:0000256" key="6">
    <source>
        <dbReference type="ARBA" id="ARBA00022793"/>
    </source>
</evidence>
<evidence type="ECO:0000256" key="4">
    <source>
        <dbReference type="ARBA" id="ARBA00013204"/>
    </source>
</evidence>
<accession>A0A0R2C9C9</accession>
<evidence type="ECO:0000256" key="8">
    <source>
        <dbReference type="ARBA" id="ARBA00023239"/>
    </source>
</evidence>
<evidence type="ECO:0000256" key="1">
    <source>
        <dbReference type="ARBA" id="ARBA00001784"/>
    </source>
</evidence>
<comment type="caution">
    <text evidence="10">The sequence shown here is derived from an EMBL/GenBank/DDBJ whole genome shotgun (WGS) entry which is preliminary data.</text>
</comment>
<organism evidence="10 11">
    <name type="scientific">Lacticaseibacillus thailandensis DSM 22698 = JCM 13996</name>
    <dbReference type="NCBI Taxonomy" id="1423810"/>
    <lineage>
        <taxon>Bacteria</taxon>
        <taxon>Bacillati</taxon>
        <taxon>Bacillota</taxon>
        <taxon>Bacilli</taxon>
        <taxon>Lactobacillales</taxon>
        <taxon>Lactobacillaceae</taxon>
        <taxon>Lacticaseibacillus</taxon>
    </lineage>
</organism>
<keyword evidence="11" id="KW-1185">Reference proteome</keyword>
<dbReference type="PATRIC" id="fig|1423810.4.peg.484"/>
<evidence type="ECO:0000313" key="10">
    <source>
        <dbReference type="EMBL" id="KRM88183.1"/>
    </source>
</evidence>
<dbReference type="EMBL" id="AYZK01000001">
    <property type="protein sequence ID" value="KRM88183.1"/>
    <property type="molecule type" value="Genomic_DNA"/>
</dbReference>